<proteinExistence type="predicted"/>
<keyword evidence="3 5" id="KW-1133">Transmembrane helix</keyword>
<dbReference type="EMBL" id="BGPR01007137">
    <property type="protein sequence ID" value="GBN24552.1"/>
    <property type="molecule type" value="Genomic_DNA"/>
</dbReference>
<comment type="caution">
    <text evidence="7">The sequence shown here is derived from an EMBL/GenBank/DDBJ whole genome shotgun (WGS) entry which is preliminary data.</text>
</comment>
<evidence type="ECO:0000313" key="7">
    <source>
        <dbReference type="EMBL" id="GBN24552.1"/>
    </source>
</evidence>
<dbReference type="OrthoDB" id="294730at2759"/>
<evidence type="ECO:0000256" key="3">
    <source>
        <dbReference type="ARBA" id="ARBA00022989"/>
    </source>
</evidence>
<dbReference type="Gene3D" id="3.30.420.10">
    <property type="entry name" value="Ribonuclease H-like superfamily/Ribonuclease H"/>
    <property type="match status" value="1"/>
</dbReference>
<comment type="subcellular location">
    <subcellularLocation>
        <location evidence="1">Membrane</location>
    </subcellularLocation>
</comment>
<dbReference type="Proteomes" id="UP000499080">
    <property type="component" value="Unassembled WGS sequence"/>
</dbReference>
<evidence type="ECO:0000256" key="5">
    <source>
        <dbReference type="SAM" id="Phobius"/>
    </source>
</evidence>
<evidence type="ECO:0000259" key="6">
    <source>
        <dbReference type="Pfam" id="PF01490"/>
    </source>
</evidence>
<dbReference type="GO" id="GO:0016020">
    <property type="term" value="C:membrane"/>
    <property type="evidence" value="ECO:0007669"/>
    <property type="project" value="UniProtKB-SubCell"/>
</dbReference>
<keyword evidence="4 5" id="KW-0472">Membrane</keyword>
<feature type="domain" description="Amino acid transporter transmembrane" evidence="6">
    <location>
        <begin position="70"/>
        <end position="158"/>
    </location>
</feature>
<accession>A0A4Y2MDM4</accession>
<name>A0A4Y2MDM4_ARAVE</name>
<feature type="transmembrane region" description="Helical" evidence="5">
    <location>
        <begin position="107"/>
        <end position="129"/>
    </location>
</feature>
<dbReference type="GO" id="GO:0003676">
    <property type="term" value="F:nucleic acid binding"/>
    <property type="evidence" value="ECO:0007669"/>
    <property type="project" value="InterPro"/>
</dbReference>
<keyword evidence="8" id="KW-1185">Reference proteome</keyword>
<evidence type="ECO:0000256" key="2">
    <source>
        <dbReference type="ARBA" id="ARBA00022692"/>
    </source>
</evidence>
<feature type="transmembrane region" description="Helical" evidence="5">
    <location>
        <begin position="141"/>
        <end position="163"/>
    </location>
</feature>
<evidence type="ECO:0000256" key="4">
    <source>
        <dbReference type="ARBA" id="ARBA00023136"/>
    </source>
</evidence>
<sequence>MIFMNQGACLVDSMGWVSDGMGICFPGQTSLAFLSGQQQSANYKETLANHLLPFSETLGGTDWTFQHDNASIPTSKSTSWKPVFLLNACVLTVCILFNIFIPKVGTIIRYCGAVSGLAFVFTLPCITYMKALHEKKQLTAYNAAIHIFIMILGVCNFISQFLMHAK</sequence>
<dbReference type="InterPro" id="IPR013057">
    <property type="entry name" value="AA_transpt_TM"/>
</dbReference>
<dbReference type="AlphaFoldDB" id="A0A4Y2MDM4"/>
<evidence type="ECO:0000313" key="8">
    <source>
        <dbReference type="Proteomes" id="UP000499080"/>
    </source>
</evidence>
<dbReference type="InterPro" id="IPR036397">
    <property type="entry name" value="RNaseH_sf"/>
</dbReference>
<gene>
    <name evidence="7" type="ORF">AVEN_188777_1</name>
</gene>
<organism evidence="7 8">
    <name type="scientific">Araneus ventricosus</name>
    <name type="common">Orbweaver spider</name>
    <name type="synonym">Epeira ventricosa</name>
    <dbReference type="NCBI Taxonomy" id="182803"/>
    <lineage>
        <taxon>Eukaryota</taxon>
        <taxon>Metazoa</taxon>
        <taxon>Ecdysozoa</taxon>
        <taxon>Arthropoda</taxon>
        <taxon>Chelicerata</taxon>
        <taxon>Arachnida</taxon>
        <taxon>Araneae</taxon>
        <taxon>Araneomorphae</taxon>
        <taxon>Entelegynae</taxon>
        <taxon>Araneoidea</taxon>
        <taxon>Araneidae</taxon>
        <taxon>Araneus</taxon>
    </lineage>
</organism>
<dbReference type="Pfam" id="PF01490">
    <property type="entry name" value="Aa_trans"/>
    <property type="match status" value="1"/>
</dbReference>
<evidence type="ECO:0000256" key="1">
    <source>
        <dbReference type="ARBA" id="ARBA00004370"/>
    </source>
</evidence>
<protein>
    <recommendedName>
        <fullName evidence="6">Amino acid transporter transmembrane domain-containing protein</fullName>
    </recommendedName>
</protein>
<reference evidence="7 8" key="1">
    <citation type="journal article" date="2019" name="Sci. Rep.">
        <title>Orb-weaving spider Araneus ventricosus genome elucidates the spidroin gene catalogue.</title>
        <authorList>
            <person name="Kono N."/>
            <person name="Nakamura H."/>
            <person name="Ohtoshi R."/>
            <person name="Moran D.A.P."/>
            <person name="Shinohara A."/>
            <person name="Yoshida Y."/>
            <person name="Fujiwara M."/>
            <person name="Mori M."/>
            <person name="Tomita M."/>
            <person name="Arakawa K."/>
        </authorList>
    </citation>
    <scope>NUCLEOTIDE SEQUENCE [LARGE SCALE GENOMIC DNA]</scope>
</reference>
<keyword evidence="2 5" id="KW-0812">Transmembrane</keyword>
<feature type="transmembrane region" description="Helical" evidence="5">
    <location>
        <begin position="83"/>
        <end position="101"/>
    </location>
</feature>